<evidence type="ECO:0000256" key="2">
    <source>
        <dbReference type="SAM" id="Phobius"/>
    </source>
</evidence>
<feature type="transmembrane region" description="Helical" evidence="2">
    <location>
        <begin position="42"/>
        <end position="62"/>
    </location>
</feature>
<dbReference type="GO" id="GO:0005886">
    <property type="term" value="C:plasma membrane"/>
    <property type="evidence" value="ECO:0007669"/>
    <property type="project" value="TreeGrafter"/>
</dbReference>
<evidence type="ECO:0000256" key="1">
    <source>
        <dbReference type="SAM" id="MobiDB-lite"/>
    </source>
</evidence>
<protein>
    <recommendedName>
        <fullName evidence="5">Ion transport domain-containing protein</fullName>
    </recommendedName>
</protein>
<dbReference type="OrthoDB" id="301415at2759"/>
<dbReference type="PANTHER" id="PTHR13800">
    <property type="entry name" value="TRANSIENT RECEPTOR POTENTIAL CATION CHANNEL, SUBFAMILY M, MEMBER 6"/>
    <property type="match status" value="1"/>
</dbReference>
<keyword evidence="2" id="KW-0812">Transmembrane</keyword>
<keyword evidence="4" id="KW-1185">Reference proteome</keyword>
<evidence type="ECO:0000313" key="3">
    <source>
        <dbReference type="EMBL" id="VDN11620.1"/>
    </source>
</evidence>
<keyword evidence="2" id="KW-0472">Membrane</keyword>
<sequence length="414" mass="48051">MNTYDDYLADQYGLLDPHSTSQHQLSWRKKVYEFFSAPVTRFYLHVLLYALFLVLYIGLCIYTPPYNEISAREVYIYAHIITYAMDKFREVTLVPGNSYMQKMRVHLTAFWNVYDCILSIFSVGGVVVRLVGMRNRMVYLWGRNILVICCAFWQMRFLELMQIWRFSGPYIYVIVKMLRAMIPLLTLLFLPLVAFGTLREGIMVMNRTEITLEGIKNILLEPYFMLYGEVYAPEIDPIDWNVDLDEAPLYQAVPIASVIYLLYSIVLMLSVIIAVFNSIFIRVLEQSELIYKYLRYSIIIEYESRPLLPPPFVVISWLYMGARHCFSDSDDAFGAISLGRHGAGTSMGVGHIFAPAAPKVVRGDHSEGLKLFLKAGEVEELHDFEEECVEDYRREKQKAEKQQSECQLDHIVTR</sequence>
<evidence type="ECO:0008006" key="5">
    <source>
        <dbReference type="Google" id="ProtNLM"/>
    </source>
</evidence>
<feature type="transmembrane region" description="Helical" evidence="2">
    <location>
        <begin position="258"/>
        <end position="284"/>
    </location>
</feature>
<evidence type="ECO:0000313" key="4">
    <source>
        <dbReference type="Proteomes" id="UP000281553"/>
    </source>
</evidence>
<dbReference type="Proteomes" id="UP000281553">
    <property type="component" value="Unassembled WGS sequence"/>
</dbReference>
<accession>A0A3P7LE34</accession>
<dbReference type="PANTHER" id="PTHR13800:SF1">
    <property type="entry name" value="TRANSIENT RECEPTOR POTENTIAL CATION CHANNEL TRPM"/>
    <property type="match status" value="1"/>
</dbReference>
<dbReference type="GO" id="GO:0005261">
    <property type="term" value="F:monoatomic cation channel activity"/>
    <property type="evidence" value="ECO:0007669"/>
    <property type="project" value="TreeGrafter"/>
</dbReference>
<dbReference type="AlphaFoldDB" id="A0A3P7LE34"/>
<proteinExistence type="predicted"/>
<feature type="transmembrane region" description="Helical" evidence="2">
    <location>
        <begin position="138"/>
        <end position="158"/>
    </location>
</feature>
<keyword evidence="2" id="KW-1133">Transmembrane helix</keyword>
<dbReference type="InterPro" id="IPR050927">
    <property type="entry name" value="TRPM"/>
</dbReference>
<dbReference type="GO" id="GO:0030001">
    <property type="term" value="P:metal ion transport"/>
    <property type="evidence" value="ECO:0007669"/>
    <property type="project" value="TreeGrafter"/>
</dbReference>
<dbReference type="EMBL" id="UYRU01051867">
    <property type="protein sequence ID" value="VDN11620.1"/>
    <property type="molecule type" value="Genomic_DNA"/>
</dbReference>
<feature type="transmembrane region" description="Helical" evidence="2">
    <location>
        <begin position="109"/>
        <end position="132"/>
    </location>
</feature>
<organism evidence="3 4">
    <name type="scientific">Dibothriocephalus latus</name>
    <name type="common">Fish tapeworm</name>
    <name type="synonym">Diphyllobothrium latum</name>
    <dbReference type="NCBI Taxonomy" id="60516"/>
    <lineage>
        <taxon>Eukaryota</taxon>
        <taxon>Metazoa</taxon>
        <taxon>Spiralia</taxon>
        <taxon>Lophotrochozoa</taxon>
        <taxon>Platyhelminthes</taxon>
        <taxon>Cestoda</taxon>
        <taxon>Eucestoda</taxon>
        <taxon>Diphyllobothriidea</taxon>
        <taxon>Diphyllobothriidae</taxon>
        <taxon>Dibothriocephalus</taxon>
    </lineage>
</organism>
<feature type="region of interest" description="Disordered" evidence="1">
    <location>
        <begin position="395"/>
        <end position="414"/>
    </location>
</feature>
<name>A0A3P7LE34_DIBLA</name>
<feature type="transmembrane region" description="Helical" evidence="2">
    <location>
        <begin position="170"/>
        <end position="195"/>
    </location>
</feature>
<gene>
    <name evidence="3" type="ORF">DILT_LOCUS7451</name>
</gene>
<reference evidence="3 4" key="1">
    <citation type="submission" date="2018-11" db="EMBL/GenBank/DDBJ databases">
        <authorList>
            <consortium name="Pathogen Informatics"/>
        </authorList>
    </citation>
    <scope>NUCLEOTIDE SEQUENCE [LARGE SCALE GENOMIC DNA]</scope>
</reference>